<proteinExistence type="predicted"/>
<dbReference type="AlphaFoldDB" id="A0A6N2YIB4"/>
<dbReference type="RefSeq" id="WP_023016045.1">
    <property type="nucleotide sequence ID" value="NZ_CP133249.1"/>
</dbReference>
<name>A0A6N2YIB4_STASI</name>
<reference evidence="1" key="1">
    <citation type="submission" date="2019-11" db="EMBL/GenBank/DDBJ databases">
        <authorList>
            <person name="Feng L."/>
        </authorList>
    </citation>
    <scope>NUCLEOTIDE SEQUENCE</scope>
    <source>
        <strain evidence="1">SsimulansLFYP27</strain>
    </source>
</reference>
<dbReference type="EMBL" id="CACRUO010000008">
    <property type="protein sequence ID" value="VYT66539.1"/>
    <property type="molecule type" value="Genomic_DNA"/>
</dbReference>
<sequence length="65" mass="7208">MNFNKIYIFLKLLIVNIVSILFLIGLTVVNIAMYIGFGLVFGLIATGLTLILIALIIDHESKERG</sequence>
<evidence type="ECO:0000313" key="1">
    <source>
        <dbReference type="EMBL" id="VYT66539.1"/>
    </source>
</evidence>
<protein>
    <submittedName>
        <fullName evidence="1">Uncharacterized protein</fullName>
    </submittedName>
</protein>
<accession>A0A6N2YIB4</accession>
<organism evidence="1">
    <name type="scientific">Staphylococcus simulans</name>
    <dbReference type="NCBI Taxonomy" id="1286"/>
    <lineage>
        <taxon>Bacteria</taxon>
        <taxon>Bacillati</taxon>
        <taxon>Bacillota</taxon>
        <taxon>Bacilli</taxon>
        <taxon>Bacillales</taxon>
        <taxon>Staphylococcaceae</taxon>
        <taxon>Staphylococcus</taxon>
    </lineage>
</organism>
<gene>
    <name evidence="1" type="ORF">SSLFYP27_00385</name>
</gene>